<organism evidence="8 9">
    <name type="scientific">Photinus pyralis</name>
    <name type="common">Common eastern firefly</name>
    <name type="synonym">Lampyris pyralis</name>
    <dbReference type="NCBI Taxonomy" id="7054"/>
    <lineage>
        <taxon>Eukaryota</taxon>
        <taxon>Metazoa</taxon>
        <taxon>Ecdysozoa</taxon>
        <taxon>Arthropoda</taxon>
        <taxon>Hexapoda</taxon>
        <taxon>Insecta</taxon>
        <taxon>Pterygota</taxon>
        <taxon>Neoptera</taxon>
        <taxon>Endopterygota</taxon>
        <taxon>Coleoptera</taxon>
        <taxon>Polyphaga</taxon>
        <taxon>Elateriformia</taxon>
        <taxon>Elateroidea</taxon>
        <taxon>Lampyridae</taxon>
        <taxon>Lampyrinae</taxon>
        <taxon>Photinus</taxon>
    </lineage>
</organism>
<dbReference type="GO" id="GO:0008270">
    <property type="term" value="F:zinc ion binding"/>
    <property type="evidence" value="ECO:0007669"/>
    <property type="project" value="UniProtKB-KW"/>
</dbReference>
<dbReference type="AlphaFoldDB" id="A0A5N4AIW1"/>
<dbReference type="InterPro" id="IPR015943">
    <property type="entry name" value="WD40/YVTN_repeat-like_dom_sf"/>
</dbReference>
<dbReference type="InterPro" id="IPR036322">
    <property type="entry name" value="WD40_repeat_dom_sf"/>
</dbReference>
<dbReference type="OrthoDB" id="4703at2759"/>
<feature type="compositionally biased region" description="Low complexity" evidence="6">
    <location>
        <begin position="188"/>
        <end position="202"/>
    </location>
</feature>
<keyword evidence="5" id="KW-0853">WD repeat</keyword>
<evidence type="ECO:0000256" key="1">
    <source>
        <dbReference type="ARBA" id="ARBA00004123"/>
    </source>
</evidence>
<name>A0A5N4AIW1_PHOPY</name>
<keyword evidence="4" id="KW-0863">Zinc-finger</keyword>
<dbReference type="PROSITE" id="PS50082">
    <property type="entry name" value="WD_REPEATS_2"/>
    <property type="match status" value="1"/>
</dbReference>
<keyword evidence="2" id="KW-0804">Transcription</keyword>
<accession>A0A5N4AIW1</accession>
<feature type="compositionally biased region" description="Basic and acidic residues" evidence="6">
    <location>
        <begin position="1069"/>
        <end position="1079"/>
    </location>
</feature>
<evidence type="ECO:0000259" key="7">
    <source>
        <dbReference type="PROSITE" id="PS50157"/>
    </source>
</evidence>
<feature type="compositionally biased region" description="Basic and acidic residues" evidence="6">
    <location>
        <begin position="124"/>
        <end position="136"/>
    </location>
</feature>
<protein>
    <recommendedName>
        <fullName evidence="7">C2H2-type domain-containing protein</fullName>
    </recommendedName>
</protein>
<gene>
    <name evidence="8" type="ORF">PPYR_08220</name>
</gene>
<feature type="region of interest" description="Disordered" evidence="6">
    <location>
        <begin position="263"/>
        <end position="285"/>
    </location>
</feature>
<evidence type="ECO:0000256" key="6">
    <source>
        <dbReference type="SAM" id="MobiDB-lite"/>
    </source>
</evidence>
<feature type="domain" description="C2H2-type" evidence="7">
    <location>
        <begin position="521"/>
        <end position="549"/>
    </location>
</feature>
<dbReference type="Proteomes" id="UP000327044">
    <property type="component" value="Unassembled WGS sequence"/>
</dbReference>
<dbReference type="InterPro" id="IPR052416">
    <property type="entry name" value="GTF3C_component"/>
</dbReference>
<dbReference type="Pfam" id="PF00400">
    <property type="entry name" value="WD40"/>
    <property type="match status" value="2"/>
</dbReference>
<dbReference type="GO" id="GO:0006383">
    <property type="term" value="P:transcription by RNA polymerase III"/>
    <property type="evidence" value="ECO:0007669"/>
    <property type="project" value="TreeGrafter"/>
</dbReference>
<evidence type="ECO:0000313" key="8">
    <source>
        <dbReference type="EMBL" id="KAB0797226.1"/>
    </source>
</evidence>
<comment type="subcellular location">
    <subcellularLocation>
        <location evidence="1">Nucleus</location>
    </subcellularLocation>
</comment>
<feature type="region of interest" description="Disordered" evidence="6">
    <location>
        <begin position="1061"/>
        <end position="1080"/>
    </location>
</feature>
<reference evidence="8 9" key="1">
    <citation type="journal article" date="2018" name="Elife">
        <title>Firefly genomes illuminate parallel origins of bioluminescence in beetles.</title>
        <authorList>
            <person name="Fallon T.R."/>
            <person name="Lower S.E."/>
            <person name="Chang C.H."/>
            <person name="Bessho-Uehara M."/>
            <person name="Martin G.J."/>
            <person name="Bewick A.J."/>
            <person name="Behringer M."/>
            <person name="Debat H.J."/>
            <person name="Wong I."/>
            <person name="Day J.C."/>
            <person name="Suvorov A."/>
            <person name="Silva C.J."/>
            <person name="Stanger-Hall K.F."/>
            <person name="Hall D.W."/>
            <person name="Schmitz R.J."/>
            <person name="Nelson D.R."/>
            <person name="Lewis S.M."/>
            <person name="Shigenobu S."/>
            <person name="Bybee S.M."/>
            <person name="Larracuente A.M."/>
            <person name="Oba Y."/>
            <person name="Weng J.K."/>
        </authorList>
    </citation>
    <scope>NUCLEOTIDE SEQUENCE [LARGE SCALE GENOMIC DNA]</scope>
    <source>
        <strain evidence="8">1611_PpyrPB1</strain>
        <tissue evidence="8">Whole body</tissue>
    </source>
</reference>
<dbReference type="SMART" id="SM00355">
    <property type="entry name" value="ZnF_C2H2"/>
    <property type="match status" value="2"/>
</dbReference>
<evidence type="ECO:0000256" key="4">
    <source>
        <dbReference type="PROSITE-ProRule" id="PRU00042"/>
    </source>
</evidence>
<evidence type="ECO:0000256" key="3">
    <source>
        <dbReference type="ARBA" id="ARBA00023242"/>
    </source>
</evidence>
<feature type="compositionally biased region" description="Polar residues" evidence="6">
    <location>
        <begin position="67"/>
        <end position="88"/>
    </location>
</feature>
<feature type="compositionally biased region" description="Basic and acidic residues" evidence="6">
    <location>
        <begin position="9"/>
        <end position="20"/>
    </location>
</feature>
<proteinExistence type="predicted"/>
<feature type="compositionally biased region" description="Low complexity" evidence="6">
    <location>
        <begin position="21"/>
        <end position="42"/>
    </location>
</feature>
<evidence type="ECO:0000256" key="2">
    <source>
        <dbReference type="ARBA" id="ARBA00023163"/>
    </source>
</evidence>
<dbReference type="Gene3D" id="2.130.10.10">
    <property type="entry name" value="YVTN repeat-like/Quinoprotein amine dehydrogenase"/>
    <property type="match status" value="1"/>
</dbReference>
<dbReference type="GO" id="GO:0000127">
    <property type="term" value="C:transcription factor TFIIIC complex"/>
    <property type="evidence" value="ECO:0007669"/>
    <property type="project" value="TreeGrafter"/>
</dbReference>
<comment type="caution">
    <text evidence="8">The sequence shown here is derived from an EMBL/GenBank/DDBJ whole genome shotgun (WGS) entry which is preliminary data.</text>
</comment>
<dbReference type="Gene3D" id="3.30.160.60">
    <property type="entry name" value="Classic Zinc Finger"/>
    <property type="match status" value="1"/>
</dbReference>
<dbReference type="PROSITE" id="PS50157">
    <property type="entry name" value="ZINC_FINGER_C2H2_2"/>
    <property type="match status" value="1"/>
</dbReference>
<dbReference type="SUPFAM" id="SSF50978">
    <property type="entry name" value="WD40 repeat-like"/>
    <property type="match status" value="1"/>
</dbReference>
<evidence type="ECO:0000313" key="9">
    <source>
        <dbReference type="Proteomes" id="UP000327044"/>
    </source>
</evidence>
<dbReference type="GO" id="GO:0005634">
    <property type="term" value="C:nucleus"/>
    <property type="evidence" value="ECO:0007669"/>
    <property type="project" value="UniProtKB-SubCell"/>
</dbReference>
<dbReference type="InterPro" id="IPR001680">
    <property type="entry name" value="WD40_rpt"/>
</dbReference>
<dbReference type="InParanoid" id="A0A5N4AIW1"/>
<feature type="region of interest" description="Disordered" evidence="6">
    <location>
        <begin position="1"/>
        <end position="53"/>
    </location>
</feature>
<keyword evidence="9" id="KW-1185">Reference proteome</keyword>
<dbReference type="PANTHER" id="PTHR15052">
    <property type="entry name" value="RNA POLYMERASE III TRANSCRIPTION INITIATION FACTOR COMPLEX SUBUNIT"/>
    <property type="match status" value="1"/>
</dbReference>
<keyword evidence="3" id="KW-0539">Nucleus</keyword>
<dbReference type="PANTHER" id="PTHR15052:SF2">
    <property type="entry name" value="GENERAL TRANSCRIPTION FACTOR 3C POLYPEPTIDE 2"/>
    <property type="match status" value="1"/>
</dbReference>
<sequence length="1193" mass="134730">MVAKSNLNKSDKSENMEKSKPSSSSPDQSDTSSSKTDSKTSPNVKLHVLSNKKVSVPQNCITEMLKGSNTDIADSTNGKDTVETSSTEDIIPEHASVSLPTNQAPGDNSVGEMEKNKMSICETESEKYNELEPEYKRRGRKRKVIDYASLAEGDESDTSTNDITEGSEGKRKRGRPKKSDQKAKATLSKGNKSSDSNNTTTTVEEGDKPVKKKKSHESIVEQCDEQGKKKKPRGRYATTSQQSKLLTTVFQQINGNVNLQPIDLSGEHSESPLDAVRPGSSGDVDNKTNAKVEEKLVTCAVCNLQFSKLSWTQHKYRSHNNLAWRVGDPPLDLNNHGLVMSILTDLYKRKKPLYCENCGITKKSALGYLSHKSVCQRSANEVSSVRIKCEYCEHTVLPVSMSAHLKICRGLLGPDTDNEDTPCTDEPHASTSKRKAAAKAENIFKELQSEKMMSEPKKVRRSWYINFDFHPTGFGKKRINREIKANKAANCWFTACNFQSSDVQELENHIWKCGHKTMNGYTCKNCMFTFESEDQIVEHVKQVHSKSTNEDFVEEDNELECDMEPDRVNKAARKNPNQNKKLLLNGISFLLKQRQYPTSTAIRYPPSYDWSLKFCKQNYQNTNLFPLWKAVVEDYEKLDLNMYCKYIPQQKYSVSAASIESNTYADLLALNYQWKRYKLFESDLLCNDASTIFCGGSICAMAWAPNPHMIEECAQILAVCVNSKFNKGYPLDQLYKEPGMIQLWNCGTLSNSSYISEKPKLEYCIAHDHGPVWCMEWCPSGTYDVEESNYLRRLGLLAVGCADLNVYIYSVCFPGSLSGKIFKTKPLLKLALETTREITVNGIEPHPTTLSWSKAKDHQYLAVGYGNGMIGIFDMLSTASLLNFHSNDGEAKIMRPYQIFNAHYHAVTALHLFHLSDGKRWVMSGSLDRSIKYWDLDNPTVPISNLTKFIVTDGVWLNHWLSTVHTYDDCCGGGLTYSSVYQLRNYESECTSIMHSNSHVSSISGSDWINSFVQGNVAGEIAGFFPHQLFYALDSDKSFRKKKAILGYARLVEKNLSADERIHRKGQSSKKDKSQKQKSDICQNYKVDVHNEDFPQEEYIEPSSYEEADEKFGLVFCDMKLVSLSDLPANLSSYYKSNNNDKLFPSKPNIYPLQLINKVVINPNHNSYLYYATGYQSGFVRISSLKFVNKRGR</sequence>
<dbReference type="EMBL" id="VVIM01000006">
    <property type="protein sequence ID" value="KAB0797226.1"/>
    <property type="molecule type" value="Genomic_DNA"/>
</dbReference>
<dbReference type="SMART" id="SM00320">
    <property type="entry name" value="WD40"/>
    <property type="match status" value="3"/>
</dbReference>
<evidence type="ECO:0000256" key="5">
    <source>
        <dbReference type="PROSITE-ProRule" id="PRU00221"/>
    </source>
</evidence>
<dbReference type="PROSITE" id="PS00028">
    <property type="entry name" value="ZINC_FINGER_C2H2_1"/>
    <property type="match status" value="1"/>
</dbReference>
<dbReference type="InterPro" id="IPR013087">
    <property type="entry name" value="Znf_C2H2_type"/>
</dbReference>
<feature type="region of interest" description="Disordered" evidence="6">
    <location>
        <begin position="67"/>
        <end position="240"/>
    </location>
</feature>
<keyword evidence="4" id="KW-0479">Metal-binding</keyword>
<feature type="repeat" description="WD" evidence="5">
    <location>
        <begin position="900"/>
        <end position="944"/>
    </location>
</feature>
<keyword evidence="4" id="KW-0862">Zinc</keyword>